<accession>A0ACB9Q820</accession>
<proteinExistence type="predicted"/>
<dbReference type="EMBL" id="CM039426">
    <property type="protein sequence ID" value="KAI4356209.1"/>
    <property type="molecule type" value="Genomic_DNA"/>
</dbReference>
<evidence type="ECO:0000313" key="1">
    <source>
        <dbReference type="EMBL" id="KAI4356209.1"/>
    </source>
</evidence>
<keyword evidence="2" id="KW-1185">Reference proteome</keyword>
<organism evidence="1 2">
    <name type="scientific">Bauhinia variegata</name>
    <name type="common">Purple orchid tree</name>
    <name type="synonym">Phanera variegata</name>
    <dbReference type="NCBI Taxonomy" id="167791"/>
    <lineage>
        <taxon>Eukaryota</taxon>
        <taxon>Viridiplantae</taxon>
        <taxon>Streptophyta</taxon>
        <taxon>Embryophyta</taxon>
        <taxon>Tracheophyta</taxon>
        <taxon>Spermatophyta</taxon>
        <taxon>Magnoliopsida</taxon>
        <taxon>eudicotyledons</taxon>
        <taxon>Gunneridae</taxon>
        <taxon>Pentapetalae</taxon>
        <taxon>rosids</taxon>
        <taxon>fabids</taxon>
        <taxon>Fabales</taxon>
        <taxon>Fabaceae</taxon>
        <taxon>Cercidoideae</taxon>
        <taxon>Cercideae</taxon>
        <taxon>Bauhiniinae</taxon>
        <taxon>Bauhinia</taxon>
    </lineage>
</organism>
<evidence type="ECO:0000313" key="2">
    <source>
        <dbReference type="Proteomes" id="UP000828941"/>
    </source>
</evidence>
<protein>
    <submittedName>
        <fullName evidence="1">Uncharacterized protein</fullName>
    </submittedName>
</protein>
<reference evidence="1 2" key="1">
    <citation type="journal article" date="2022" name="DNA Res.">
        <title>Chromosomal-level genome assembly of the orchid tree Bauhinia variegata (Leguminosae; Cercidoideae) supports the allotetraploid origin hypothesis of Bauhinia.</title>
        <authorList>
            <person name="Zhong Y."/>
            <person name="Chen Y."/>
            <person name="Zheng D."/>
            <person name="Pang J."/>
            <person name="Liu Y."/>
            <person name="Luo S."/>
            <person name="Meng S."/>
            <person name="Qian L."/>
            <person name="Wei D."/>
            <person name="Dai S."/>
            <person name="Zhou R."/>
        </authorList>
    </citation>
    <scope>NUCLEOTIDE SEQUENCE [LARGE SCALE GENOMIC DNA]</scope>
    <source>
        <strain evidence="1">BV-YZ2020</strain>
    </source>
</reference>
<gene>
    <name evidence="1" type="ORF">L6164_000249</name>
</gene>
<name>A0ACB9Q820_BAUVA</name>
<sequence>MLPNMGQFGSLDERSYIGNPYLLLNKSKRGITILPPSNPTNDADEMNLWRSPPCLVHQALPRLPRYIEPLPVGSPTKFEFENMIVGQVIPSNFILAIEKGFKEAANLGSLIGHPIENLRVISTDGASYAVDSSELAFNGYNAMLDW</sequence>
<comment type="caution">
    <text evidence="1">The sequence shown here is derived from an EMBL/GenBank/DDBJ whole genome shotgun (WGS) entry which is preliminary data.</text>
</comment>
<dbReference type="Proteomes" id="UP000828941">
    <property type="component" value="Chromosome 1"/>
</dbReference>